<feature type="transmembrane region" description="Helical" evidence="5">
    <location>
        <begin position="203"/>
        <end position="222"/>
    </location>
</feature>
<dbReference type="EMBL" id="NHMP01000001">
    <property type="protein sequence ID" value="OXE51345.1"/>
    <property type="molecule type" value="Genomic_DNA"/>
</dbReference>
<feature type="transmembrane region" description="Helical" evidence="5">
    <location>
        <begin position="257"/>
        <end position="276"/>
    </location>
</feature>
<proteinExistence type="predicted"/>
<gene>
    <name evidence="7" type="ORF">ADH67_01530</name>
</gene>
<feature type="transmembrane region" description="Helical" evidence="5">
    <location>
        <begin position="113"/>
        <end position="133"/>
    </location>
</feature>
<evidence type="ECO:0000256" key="2">
    <source>
        <dbReference type="ARBA" id="ARBA00022692"/>
    </source>
</evidence>
<dbReference type="InterPro" id="IPR037185">
    <property type="entry name" value="EmrE-like"/>
</dbReference>
<evidence type="ECO:0000313" key="8">
    <source>
        <dbReference type="Proteomes" id="UP000214610"/>
    </source>
</evidence>
<feature type="transmembrane region" description="Helical" evidence="5">
    <location>
        <begin position="234"/>
        <end position="251"/>
    </location>
</feature>
<feature type="transmembrane region" description="Helical" evidence="5">
    <location>
        <begin position="60"/>
        <end position="78"/>
    </location>
</feature>
<comment type="caution">
    <text evidence="7">The sequence shown here is derived from an EMBL/GenBank/DDBJ whole genome shotgun (WGS) entry which is preliminary data.</text>
</comment>
<sequence length="312" mass="33028">MLVAGVFYALYGVFIKLAGECSINSWQILFYRSVFGVVVFYILMRAKGIRVTTSHPVEHIIRSLAGTASILAGIYSMMHLNLGLAMTLNFTAPLFLGAGVVGFSLFRHQSINWGLIASLVTGFLGVVIMLGPTIGPHEYFAACVGLFAGLCTATASGFVKRLGVLMEPETRIIFYLVSVGAVAGTVGVVMTGGFSAWTWTSAIYILALCLCANLGQLCLTMAFSRGNLVLSSSLQYSVILFSTIFGEILFAEPVTVPVVVGMIIIVASGIFASYLVRKISLKKKTAASSTTSAAASVQTIVKASAENSGNRA</sequence>
<accession>A0A227KTD6</accession>
<keyword evidence="4 5" id="KW-0472">Membrane</keyword>
<keyword evidence="8" id="KW-1185">Reference proteome</keyword>
<dbReference type="InterPro" id="IPR000620">
    <property type="entry name" value="EamA_dom"/>
</dbReference>
<evidence type="ECO:0000313" key="7">
    <source>
        <dbReference type="EMBL" id="OXE51345.1"/>
    </source>
</evidence>
<name>A0A227KTD6_9BURK</name>
<feature type="transmembrane region" description="Helical" evidence="5">
    <location>
        <begin position="84"/>
        <end position="106"/>
    </location>
</feature>
<comment type="subcellular location">
    <subcellularLocation>
        <location evidence="1">Membrane</location>
        <topology evidence="1">Multi-pass membrane protein</topology>
    </subcellularLocation>
</comment>
<evidence type="ECO:0000259" key="6">
    <source>
        <dbReference type="Pfam" id="PF00892"/>
    </source>
</evidence>
<dbReference type="GO" id="GO:0016020">
    <property type="term" value="C:membrane"/>
    <property type="evidence" value="ECO:0007669"/>
    <property type="project" value="UniProtKB-SubCell"/>
</dbReference>
<reference evidence="8" key="1">
    <citation type="submission" date="2017-05" db="EMBL/GenBank/DDBJ databases">
        <title>Improved OligoMM genomes.</title>
        <authorList>
            <person name="Garzetti D."/>
        </authorList>
    </citation>
    <scope>NUCLEOTIDE SEQUENCE [LARGE SCALE GENOMIC DNA]</scope>
    <source>
        <strain evidence="8">YL45</strain>
    </source>
</reference>
<dbReference type="SUPFAM" id="SSF103481">
    <property type="entry name" value="Multidrug resistance efflux transporter EmrE"/>
    <property type="match status" value="2"/>
</dbReference>
<evidence type="ECO:0000256" key="4">
    <source>
        <dbReference type="ARBA" id="ARBA00023136"/>
    </source>
</evidence>
<feature type="transmembrane region" description="Helical" evidence="5">
    <location>
        <begin position="28"/>
        <end position="48"/>
    </location>
</feature>
<evidence type="ECO:0000256" key="5">
    <source>
        <dbReference type="SAM" id="Phobius"/>
    </source>
</evidence>
<keyword evidence="3 5" id="KW-1133">Transmembrane helix</keyword>
<evidence type="ECO:0000256" key="1">
    <source>
        <dbReference type="ARBA" id="ARBA00004141"/>
    </source>
</evidence>
<feature type="transmembrane region" description="Helical" evidence="5">
    <location>
        <begin position="139"/>
        <end position="160"/>
    </location>
</feature>
<dbReference type="PANTHER" id="PTHR22911:SF6">
    <property type="entry name" value="SOLUTE CARRIER FAMILY 35 MEMBER G1"/>
    <property type="match status" value="1"/>
</dbReference>
<dbReference type="Proteomes" id="UP000214610">
    <property type="component" value="Unassembled WGS sequence"/>
</dbReference>
<dbReference type="PANTHER" id="PTHR22911">
    <property type="entry name" value="ACYL-MALONYL CONDENSING ENZYME-RELATED"/>
    <property type="match status" value="1"/>
</dbReference>
<dbReference type="RefSeq" id="WP_066595586.1">
    <property type="nucleotide sequence ID" value="NZ_CAPBIX010000010.1"/>
</dbReference>
<keyword evidence="2 5" id="KW-0812">Transmembrane</keyword>
<evidence type="ECO:0000256" key="3">
    <source>
        <dbReference type="ARBA" id="ARBA00022989"/>
    </source>
</evidence>
<organism evidence="7 8">
    <name type="scientific">Turicimonas muris</name>
    <dbReference type="NCBI Taxonomy" id="1796652"/>
    <lineage>
        <taxon>Bacteria</taxon>
        <taxon>Pseudomonadati</taxon>
        <taxon>Pseudomonadota</taxon>
        <taxon>Betaproteobacteria</taxon>
        <taxon>Burkholderiales</taxon>
        <taxon>Sutterellaceae</taxon>
        <taxon>Turicimonas</taxon>
    </lineage>
</organism>
<protein>
    <submittedName>
        <fullName evidence="7">EamA/RhaT family transporter</fullName>
    </submittedName>
</protein>
<dbReference type="Pfam" id="PF00892">
    <property type="entry name" value="EamA"/>
    <property type="match status" value="1"/>
</dbReference>
<feature type="domain" description="EamA" evidence="6">
    <location>
        <begin position="1"/>
        <end position="130"/>
    </location>
</feature>
<feature type="transmembrane region" description="Helical" evidence="5">
    <location>
        <begin position="172"/>
        <end position="197"/>
    </location>
</feature>
<dbReference type="AlphaFoldDB" id="A0A227KTD6"/>
<dbReference type="GeneID" id="78363203"/>